<evidence type="ECO:0000256" key="3">
    <source>
        <dbReference type="ARBA" id="ARBA00022840"/>
    </source>
</evidence>
<dbReference type="PANTHER" id="PTHR43309:SF3">
    <property type="entry name" value="5-OXOPROLINASE SUBUNIT C"/>
    <property type="match status" value="1"/>
</dbReference>
<dbReference type="SUPFAM" id="SSF50891">
    <property type="entry name" value="Cyclophilin-like"/>
    <property type="match status" value="1"/>
</dbReference>
<dbReference type="InterPro" id="IPR003778">
    <property type="entry name" value="CT_A_B"/>
</dbReference>
<reference evidence="5 6" key="1">
    <citation type="journal article" date="2019" name="Int. J. Syst. Evol. Microbiol.">
        <title>The Global Catalogue of Microorganisms (GCM) 10K type strain sequencing project: providing services to taxonomists for standard genome sequencing and annotation.</title>
        <authorList>
            <consortium name="The Broad Institute Genomics Platform"/>
            <consortium name="The Broad Institute Genome Sequencing Center for Infectious Disease"/>
            <person name="Wu L."/>
            <person name="Ma J."/>
        </authorList>
    </citation>
    <scope>NUCLEOTIDE SEQUENCE [LARGE SCALE GENOMIC DNA]</scope>
    <source>
        <strain evidence="5 6">JCM 15591</strain>
    </source>
</reference>
<dbReference type="InterPro" id="IPR029000">
    <property type="entry name" value="Cyclophilin-like_dom_sf"/>
</dbReference>
<dbReference type="Gene3D" id="2.40.100.10">
    <property type="entry name" value="Cyclophilin-like"/>
    <property type="match status" value="1"/>
</dbReference>
<proteinExistence type="predicted"/>
<dbReference type="Pfam" id="PF02626">
    <property type="entry name" value="CT_A_B"/>
    <property type="match status" value="1"/>
</dbReference>
<sequence>MGGFAAVVQANPLIAVTGAEGPVELAGRAVDRNAVVFWPQGVRLDCRMPSAGLRSYLAVRGGWAGDPVLGSVSRHALARVGPPPLAAGDVLEVGEDTAYVPVVGHVAVAPLGNHVELAATWGPRADWLTDEARRRLRAMPWRVTDRLDRTGVRLAGEDLRWQSPGAELASEGVVRGAIQVPPSGQQILFLADRPATGGYPVVAVVSSVAADRAAQLRPGDEVRLSLP</sequence>
<protein>
    <recommendedName>
        <fullName evidence="4">Carboxyltransferase domain-containing protein</fullName>
    </recommendedName>
</protein>
<evidence type="ECO:0000313" key="6">
    <source>
        <dbReference type="Proteomes" id="UP001501475"/>
    </source>
</evidence>
<keyword evidence="3" id="KW-0067">ATP-binding</keyword>
<gene>
    <name evidence="5" type="ORF">GCM10009810_15500</name>
</gene>
<evidence type="ECO:0000256" key="2">
    <source>
        <dbReference type="ARBA" id="ARBA00022801"/>
    </source>
</evidence>
<dbReference type="SMART" id="SM00797">
    <property type="entry name" value="AHS2"/>
    <property type="match status" value="1"/>
</dbReference>
<dbReference type="InterPro" id="IPR052708">
    <property type="entry name" value="PxpC"/>
</dbReference>
<accession>A0ABN2KI52</accession>
<keyword evidence="2" id="KW-0378">Hydrolase</keyword>
<feature type="domain" description="Carboxyltransferase" evidence="4">
    <location>
        <begin position="1"/>
        <end position="226"/>
    </location>
</feature>
<name>A0ABN2KI52_9MICO</name>
<keyword evidence="1" id="KW-0547">Nucleotide-binding</keyword>
<organism evidence="5 6">
    <name type="scientific">Nostocoides vanveenii</name>
    <dbReference type="NCBI Taxonomy" id="330835"/>
    <lineage>
        <taxon>Bacteria</taxon>
        <taxon>Bacillati</taxon>
        <taxon>Actinomycetota</taxon>
        <taxon>Actinomycetes</taxon>
        <taxon>Micrococcales</taxon>
        <taxon>Intrasporangiaceae</taxon>
        <taxon>Nostocoides</taxon>
    </lineage>
</organism>
<keyword evidence="6" id="KW-1185">Reference proteome</keyword>
<evidence type="ECO:0000313" key="5">
    <source>
        <dbReference type="EMBL" id="GAA1756840.1"/>
    </source>
</evidence>
<evidence type="ECO:0000256" key="1">
    <source>
        <dbReference type="ARBA" id="ARBA00022741"/>
    </source>
</evidence>
<dbReference type="PANTHER" id="PTHR43309">
    <property type="entry name" value="5-OXOPROLINASE SUBUNIT C"/>
    <property type="match status" value="1"/>
</dbReference>
<comment type="caution">
    <text evidence="5">The sequence shown here is derived from an EMBL/GenBank/DDBJ whole genome shotgun (WGS) entry which is preliminary data.</text>
</comment>
<dbReference type="Proteomes" id="UP001501475">
    <property type="component" value="Unassembled WGS sequence"/>
</dbReference>
<evidence type="ECO:0000259" key="4">
    <source>
        <dbReference type="SMART" id="SM00797"/>
    </source>
</evidence>
<dbReference type="EMBL" id="BAAAPN010000037">
    <property type="protein sequence ID" value="GAA1756840.1"/>
    <property type="molecule type" value="Genomic_DNA"/>
</dbReference>